<gene>
    <name evidence="1" type="ORF">L6452_00084</name>
</gene>
<dbReference type="Proteomes" id="UP001055879">
    <property type="component" value="Linkage Group LG01"/>
</dbReference>
<sequence>MNWKKGPTIGRGSSATVSIATTTTAGEIFAVKSSTSCVLQNEQHFLSRLTSPHIIKYIGFDVDYDDNIPMYNLFMEYAPGGTVADVIKKNGGSLDECLIRSYTRQILLGLDHLHSNNLVHCDIKCENVLVCSDGVKIGDLGCAKLAENGGGATSSEFSGTPVFMAPEVARGEEQGFASDVWALGCVVIEMATGCNPWPEIKNPVSGLYRIGFSGDVPLFPVWLSVEAKDFLDKCLRRNGKERWSVKELLQHPFVNSNSGFEKIEEFTKNSPTAILDQGFWDSLETSDASPAPTRFVNFPGKSPVDRIRQLVEGSGTPSCLPNWVDEEDWITVRINDMDESLRISEQNLYTDLDVEDDDSESTRIDSFWVSDLYVEDELSSSVGMMLGSDVGVSRFLDCKNMNNDKCFLINSNLRFVLLDLFRRSVEIGQSCRGDRPEMVVDEIGRFRSCGDGGWRYGSWRWYAVSGGEGRDGNWRYGNMVIDGW</sequence>
<name>A0ACB9FDI6_ARCLA</name>
<reference evidence="2" key="1">
    <citation type="journal article" date="2022" name="Mol. Ecol. Resour.">
        <title>The genomes of chicory, endive, great burdock and yacon provide insights into Asteraceae palaeo-polyploidization history and plant inulin production.</title>
        <authorList>
            <person name="Fan W."/>
            <person name="Wang S."/>
            <person name="Wang H."/>
            <person name="Wang A."/>
            <person name="Jiang F."/>
            <person name="Liu H."/>
            <person name="Zhao H."/>
            <person name="Xu D."/>
            <person name="Zhang Y."/>
        </authorList>
    </citation>
    <scope>NUCLEOTIDE SEQUENCE [LARGE SCALE GENOMIC DNA]</scope>
    <source>
        <strain evidence="2">cv. Niubang</strain>
    </source>
</reference>
<evidence type="ECO:0000313" key="1">
    <source>
        <dbReference type="EMBL" id="KAI3768988.1"/>
    </source>
</evidence>
<keyword evidence="2" id="KW-1185">Reference proteome</keyword>
<accession>A0ACB9FDI6</accession>
<organism evidence="1 2">
    <name type="scientific">Arctium lappa</name>
    <name type="common">Greater burdock</name>
    <name type="synonym">Lappa major</name>
    <dbReference type="NCBI Taxonomy" id="4217"/>
    <lineage>
        <taxon>Eukaryota</taxon>
        <taxon>Viridiplantae</taxon>
        <taxon>Streptophyta</taxon>
        <taxon>Embryophyta</taxon>
        <taxon>Tracheophyta</taxon>
        <taxon>Spermatophyta</taxon>
        <taxon>Magnoliopsida</taxon>
        <taxon>eudicotyledons</taxon>
        <taxon>Gunneridae</taxon>
        <taxon>Pentapetalae</taxon>
        <taxon>asterids</taxon>
        <taxon>campanulids</taxon>
        <taxon>Asterales</taxon>
        <taxon>Asteraceae</taxon>
        <taxon>Carduoideae</taxon>
        <taxon>Cardueae</taxon>
        <taxon>Arctiinae</taxon>
        <taxon>Arctium</taxon>
    </lineage>
</organism>
<dbReference type="EMBL" id="CM042047">
    <property type="protein sequence ID" value="KAI3768988.1"/>
    <property type="molecule type" value="Genomic_DNA"/>
</dbReference>
<proteinExistence type="predicted"/>
<protein>
    <submittedName>
        <fullName evidence="1">Uncharacterized protein</fullName>
    </submittedName>
</protein>
<reference evidence="1 2" key="2">
    <citation type="journal article" date="2022" name="Mol. Ecol. Resour.">
        <title>The genomes of chicory, endive, great burdock and yacon provide insights into Asteraceae paleo-polyploidization history and plant inulin production.</title>
        <authorList>
            <person name="Fan W."/>
            <person name="Wang S."/>
            <person name="Wang H."/>
            <person name="Wang A."/>
            <person name="Jiang F."/>
            <person name="Liu H."/>
            <person name="Zhao H."/>
            <person name="Xu D."/>
            <person name="Zhang Y."/>
        </authorList>
    </citation>
    <scope>NUCLEOTIDE SEQUENCE [LARGE SCALE GENOMIC DNA]</scope>
    <source>
        <strain evidence="2">cv. Niubang</strain>
    </source>
</reference>
<comment type="caution">
    <text evidence="1">The sequence shown here is derived from an EMBL/GenBank/DDBJ whole genome shotgun (WGS) entry which is preliminary data.</text>
</comment>
<evidence type="ECO:0000313" key="2">
    <source>
        <dbReference type="Proteomes" id="UP001055879"/>
    </source>
</evidence>